<gene>
    <name evidence="2" type="ORF">DPMN_073552</name>
</gene>
<dbReference type="AlphaFoldDB" id="A0A9D4BZ79"/>
<evidence type="ECO:0000313" key="2">
    <source>
        <dbReference type="EMBL" id="KAH3713750.1"/>
    </source>
</evidence>
<dbReference type="Proteomes" id="UP000828390">
    <property type="component" value="Unassembled WGS sequence"/>
</dbReference>
<feature type="region of interest" description="Disordered" evidence="1">
    <location>
        <begin position="18"/>
        <end position="63"/>
    </location>
</feature>
<evidence type="ECO:0000256" key="1">
    <source>
        <dbReference type="SAM" id="MobiDB-lite"/>
    </source>
</evidence>
<comment type="caution">
    <text evidence="2">The sequence shown here is derived from an EMBL/GenBank/DDBJ whole genome shotgun (WGS) entry which is preliminary data.</text>
</comment>
<keyword evidence="3" id="KW-1185">Reference proteome</keyword>
<protein>
    <submittedName>
        <fullName evidence="2">Uncharacterized protein</fullName>
    </submittedName>
</protein>
<sequence length="63" mass="6533">MPDHLAAAIRLLSGDNTGHVLTGSSPETGAVTGDRSGHRSMAPVTGDRSGHRGPVRSPVIYQQ</sequence>
<proteinExistence type="predicted"/>
<accession>A0A9D4BZ79</accession>
<organism evidence="2 3">
    <name type="scientific">Dreissena polymorpha</name>
    <name type="common">Zebra mussel</name>
    <name type="synonym">Mytilus polymorpha</name>
    <dbReference type="NCBI Taxonomy" id="45954"/>
    <lineage>
        <taxon>Eukaryota</taxon>
        <taxon>Metazoa</taxon>
        <taxon>Spiralia</taxon>
        <taxon>Lophotrochozoa</taxon>
        <taxon>Mollusca</taxon>
        <taxon>Bivalvia</taxon>
        <taxon>Autobranchia</taxon>
        <taxon>Heteroconchia</taxon>
        <taxon>Euheterodonta</taxon>
        <taxon>Imparidentia</taxon>
        <taxon>Neoheterodontei</taxon>
        <taxon>Myida</taxon>
        <taxon>Dreissenoidea</taxon>
        <taxon>Dreissenidae</taxon>
        <taxon>Dreissena</taxon>
    </lineage>
</organism>
<reference evidence="2" key="2">
    <citation type="submission" date="2020-11" db="EMBL/GenBank/DDBJ databases">
        <authorList>
            <person name="McCartney M.A."/>
            <person name="Auch B."/>
            <person name="Kono T."/>
            <person name="Mallez S."/>
            <person name="Becker A."/>
            <person name="Gohl D.M."/>
            <person name="Silverstein K.A.T."/>
            <person name="Koren S."/>
            <person name="Bechman K.B."/>
            <person name="Herman A."/>
            <person name="Abrahante J.E."/>
            <person name="Garbe J."/>
        </authorList>
    </citation>
    <scope>NUCLEOTIDE SEQUENCE</scope>
    <source>
        <strain evidence="2">Duluth1</strain>
        <tissue evidence="2">Whole animal</tissue>
    </source>
</reference>
<evidence type="ECO:0000313" key="3">
    <source>
        <dbReference type="Proteomes" id="UP000828390"/>
    </source>
</evidence>
<dbReference type="EMBL" id="JAIWYP010000014">
    <property type="protein sequence ID" value="KAH3713750.1"/>
    <property type="molecule type" value="Genomic_DNA"/>
</dbReference>
<name>A0A9D4BZ79_DREPO</name>
<reference evidence="2" key="1">
    <citation type="journal article" date="2019" name="bioRxiv">
        <title>The Genome of the Zebra Mussel, Dreissena polymorpha: A Resource for Invasive Species Research.</title>
        <authorList>
            <person name="McCartney M.A."/>
            <person name="Auch B."/>
            <person name="Kono T."/>
            <person name="Mallez S."/>
            <person name="Zhang Y."/>
            <person name="Obille A."/>
            <person name="Becker A."/>
            <person name="Abrahante J.E."/>
            <person name="Garbe J."/>
            <person name="Badalamenti J.P."/>
            <person name="Herman A."/>
            <person name="Mangelson H."/>
            <person name="Liachko I."/>
            <person name="Sullivan S."/>
            <person name="Sone E.D."/>
            <person name="Koren S."/>
            <person name="Silverstein K.A.T."/>
            <person name="Beckman K.B."/>
            <person name="Gohl D.M."/>
        </authorList>
    </citation>
    <scope>NUCLEOTIDE SEQUENCE</scope>
    <source>
        <strain evidence="2">Duluth1</strain>
        <tissue evidence="2">Whole animal</tissue>
    </source>
</reference>